<feature type="signal peptide" evidence="8">
    <location>
        <begin position="1"/>
        <end position="22"/>
    </location>
</feature>
<keyword evidence="8" id="KW-0732">Signal</keyword>
<keyword evidence="2 7" id="KW-0813">Transport</keyword>
<evidence type="ECO:0000256" key="3">
    <source>
        <dbReference type="ARBA" id="ARBA00022452"/>
    </source>
</evidence>
<feature type="domain" description="TonB-dependent receptor plug" evidence="9">
    <location>
        <begin position="117"/>
        <end position="242"/>
    </location>
</feature>
<reference evidence="10 11" key="1">
    <citation type="submission" date="2016-10" db="EMBL/GenBank/DDBJ databases">
        <authorList>
            <person name="de Groot N.N."/>
        </authorList>
    </citation>
    <scope>NUCLEOTIDE SEQUENCE [LARGE SCALE GENOMIC DNA]</scope>
    <source>
        <strain evidence="10 11">DSM 23553</strain>
    </source>
</reference>
<comment type="subcellular location">
    <subcellularLocation>
        <location evidence="1 7">Cell outer membrane</location>
        <topology evidence="1 7">Multi-pass membrane protein</topology>
    </subcellularLocation>
</comment>
<evidence type="ECO:0000256" key="8">
    <source>
        <dbReference type="SAM" id="SignalP"/>
    </source>
</evidence>
<dbReference type="SUPFAM" id="SSF49464">
    <property type="entry name" value="Carboxypeptidase regulatory domain-like"/>
    <property type="match status" value="1"/>
</dbReference>
<dbReference type="InterPro" id="IPR023997">
    <property type="entry name" value="TonB-dep_OMP_SusC/RagA_CS"/>
</dbReference>
<evidence type="ECO:0000259" key="9">
    <source>
        <dbReference type="Pfam" id="PF07715"/>
    </source>
</evidence>
<dbReference type="NCBIfam" id="TIGR04056">
    <property type="entry name" value="OMP_RagA_SusC"/>
    <property type="match status" value="1"/>
</dbReference>
<dbReference type="Gene3D" id="2.60.40.1120">
    <property type="entry name" value="Carboxypeptidase-like, regulatory domain"/>
    <property type="match status" value="1"/>
</dbReference>
<feature type="chain" id="PRO_5011445385" evidence="8">
    <location>
        <begin position="23"/>
        <end position="1084"/>
    </location>
</feature>
<dbReference type="Gene3D" id="2.40.170.20">
    <property type="entry name" value="TonB-dependent receptor, beta-barrel domain"/>
    <property type="match status" value="1"/>
</dbReference>
<dbReference type="Proteomes" id="UP000199448">
    <property type="component" value="Unassembled WGS sequence"/>
</dbReference>
<dbReference type="EMBL" id="FNUG01000004">
    <property type="protein sequence ID" value="SEF01299.1"/>
    <property type="molecule type" value="Genomic_DNA"/>
</dbReference>
<keyword evidence="4 7" id="KW-0812">Transmembrane</keyword>
<evidence type="ECO:0000256" key="7">
    <source>
        <dbReference type="PROSITE-ProRule" id="PRU01360"/>
    </source>
</evidence>
<dbReference type="PROSITE" id="PS52016">
    <property type="entry name" value="TONB_DEPENDENT_REC_3"/>
    <property type="match status" value="1"/>
</dbReference>
<dbReference type="GO" id="GO:0009279">
    <property type="term" value="C:cell outer membrane"/>
    <property type="evidence" value="ECO:0007669"/>
    <property type="project" value="UniProtKB-SubCell"/>
</dbReference>
<dbReference type="Pfam" id="PF07715">
    <property type="entry name" value="Plug"/>
    <property type="match status" value="1"/>
</dbReference>
<dbReference type="InterPro" id="IPR023996">
    <property type="entry name" value="TonB-dep_OMP_SusC/RagA"/>
</dbReference>
<evidence type="ECO:0000313" key="11">
    <source>
        <dbReference type="Proteomes" id="UP000199448"/>
    </source>
</evidence>
<dbReference type="Gene3D" id="2.170.130.10">
    <property type="entry name" value="TonB-dependent receptor, plug domain"/>
    <property type="match status" value="1"/>
</dbReference>
<keyword evidence="3 7" id="KW-1134">Transmembrane beta strand</keyword>
<dbReference type="InterPro" id="IPR008969">
    <property type="entry name" value="CarboxyPept-like_regulatory"/>
</dbReference>
<keyword evidence="11" id="KW-1185">Reference proteome</keyword>
<dbReference type="NCBIfam" id="TIGR04057">
    <property type="entry name" value="SusC_RagA_signa"/>
    <property type="match status" value="1"/>
</dbReference>
<organism evidence="10 11">
    <name type="scientific">Salinimicrobium catena</name>
    <dbReference type="NCBI Taxonomy" id="390640"/>
    <lineage>
        <taxon>Bacteria</taxon>
        <taxon>Pseudomonadati</taxon>
        <taxon>Bacteroidota</taxon>
        <taxon>Flavobacteriia</taxon>
        <taxon>Flavobacteriales</taxon>
        <taxon>Flavobacteriaceae</taxon>
        <taxon>Salinimicrobium</taxon>
    </lineage>
</organism>
<dbReference type="InterPro" id="IPR037066">
    <property type="entry name" value="Plug_dom_sf"/>
</dbReference>
<dbReference type="InterPro" id="IPR012910">
    <property type="entry name" value="Plug_dom"/>
</dbReference>
<name>A0A1H5NI29_9FLAO</name>
<dbReference type="InterPro" id="IPR039426">
    <property type="entry name" value="TonB-dep_rcpt-like"/>
</dbReference>
<dbReference type="SUPFAM" id="SSF56935">
    <property type="entry name" value="Porins"/>
    <property type="match status" value="1"/>
</dbReference>
<evidence type="ECO:0000256" key="1">
    <source>
        <dbReference type="ARBA" id="ARBA00004571"/>
    </source>
</evidence>
<dbReference type="OrthoDB" id="9768177at2"/>
<sequence length="1084" mass="118711">MKAKFSGILTLLLALVVQITFAQEQRTISGTVTDDSGMPLPGVNVLVQGTTRGVQTDFDGNYSIQASAGEVLVFSFLGMQTREYTVANVDTIDVVLEPDTAQLEEVVVTALGISREKRSIGYATQEVAGEEVSTVKTDNVINNLSGKVSGVQIKANNNFGGSANFLIRGVSSLTGNNQPLFVIDGIPISNAINNTDAQRGGSTGYDYGNAASDINPEDVASINVLKGAAASAIYGSRGANGVVIITTKSGQRGVAKVTVSSGVTVGEIDRSTFLEYQDGYGAGYGPYYGAPNFDGYFERFDVNGDGTIDDVVPTYDDASYGAPLDGRMVYQWDAFVPDHANYLQATPYLPGETTPADFFETSYQFNNSVAVSGGSEKMTYRLGYTNFDQTGMLPNSNLNKNSFNLNGDIQVTDNLKAGASANFIVQRTKGRNSTGYSDNLMSQFRQWWQVNVDMDSQREIFEQTGQNVSWNHEGGMGGSYLQPHYWDNPYWTRYKNFQTDRRNRFYGNLFATYTVTDWLDVTAKGAVDTYKELREERRAIGSVGAPFGVLRDTESSGYDRKDVDFTEYNYDLMANIDKDFGEDVSLAGVAGINLRRETYSYYHQSTAGGLIAPGIFALSNSVNTNPKPVEVLQEKEVVGYYGQASLGYQNTAYLDGTYRYDVSSALPPDENGYGYFAVSSSLIFSNLFDSNWFSFGKLRAGYAEVGNDLPANNVYDTYNILNNFGSSALFSFPGTKQNQDLVPERTKEIEVGLETRMWNNRVGLDLTWYKKNTENQLMPVSLSTATGFSRRWVNAGELQNKGVEARLHLVPVTNDDFTWTVDFNWSKNENLVVDLYGDQENLVLASYQGGVSLNATVGQPYNTLRGTGYEYLNGQRVVNSSGYYKAVSDQVIGDANPDWNGGISNKLAYKNLALSFLIDVQQGGDVFSLDLHYGQGTGLPDYTGGLNELGNPVRDPVSEGGGILNEGVTEDGQPNTTRARADFYGGAYYWGNSSRNPNQINVYDASYVKLRELALTYKMPVKQWFGDMITAGNVSLIGRNLWIIDKNVPFADPESGLGAGNAQGYLSGSYPTLKTIGLNVQFEF</sequence>
<comment type="similarity">
    <text evidence="7">Belongs to the TonB-dependent receptor family.</text>
</comment>
<proteinExistence type="inferred from homology"/>
<keyword evidence="6 7" id="KW-0998">Cell outer membrane</keyword>
<evidence type="ECO:0000313" key="10">
    <source>
        <dbReference type="EMBL" id="SEF01299.1"/>
    </source>
</evidence>
<protein>
    <submittedName>
        <fullName evidence="10">TonB-linked outer membrane protein, SusC/RagA family</fullName>
    </submittedName>
</protein>
<evidence type="ECO:0000256" key="6">
    <source>
        <dbReference type="ARBA" id="ARBA00023237"/>
    </source>
</evidence>
<dbReference type="InterPro" id="IPR036942">
    <property type="entry name" value="Beta-barrel_TonB_sf"/>
</dbReference>
<dbReference type="AlphaFoldDB" id="A0A1H5NI29"/>
<dbReference type="Pfam" id="PF13715">
    <property type="entry name" value="CarbopepD_reg_2"/>
    <property type="match status" value="1"/>
</dbReference>
<dbReference type="STRING" id="390640.SAMN04488034_104211"/>
<dbReference type="RefSeq" id="WP_093113478.1">
    <property type="nucleotide sequence ID" value="NZ_FNGG01000004.1"/>
</dbReference>
<evidence type="ECO:0000256" key="5">
    <source>
        <dbReference type="ARBA" id="ARBA00023136"/>
    </source>
</evidence>
<accession>A0A1H5NI29</accession>
<keyword evidence="5 7" id="KW-0472">Membrane</keyword>
<gene>
    <name evidence="10" type="ORF">SAMN04488034_104211</name>
</gene>
<evidence type="ECO:0000256" key="2">
    <source>
        <dbReference type="ARBA" id="ARBA00022448"/>
    </source>
</evidence>
<evidence type="ECO:0000256" key="4">
    <source>
        <dbReference type="ARBA" id="ARBA00022692"/>
    </source>
</evidence>